<keyword evidence="2 7" id="KW-0812">Transmembrane</keyword>
<feature type="compositionally biased region" description="Polar residues" evidence="6">
    <location>
        <begin position="324"/>
        <end position="340"/>
    </location>
</feature>
<dbReference type="Pfam" id="PF20684">
    <property type="entry name" value="Fung_rhodopsin"/>
    <property type="match status" value="1"/>
</dbReference>
<feature type="domain" description="Rhodopsin" evidence="8">
    <location>
        <begin position="31"/>
        <end position="266"/>
    </location>
</feature>
<feature type="transmembrane region" description="Helical" evidence="7">
    <location>
        <begin position="92"/>
        <end position="114"/>
    </location>
</feature>
<sequence length="377" mass="41214">MSGNIPGPSRALEIQVPCIVFLVVTPAFVGMRFLARVKSKAGFGWDDWTSLASAIFAIIVMAFMLAACSYGFGQHMANLSPANKIMTLKMFFVSQIFYKLTINTTKISILLLYLRIFVQRWFRTACYVLSSIIAAYMIAAFFASVFQCTPVARAWNKTIPGTCISITTNWYANAGFSIATDFTILALPMQPIYSSNLKPKQKIAVMGLFAFGSFVAVTSILRMQTLDLSSTSPDTTYDLDSSIWTMIEENIAIICSCLPMMRGPLSICFPSVFSSQSANSHYNAGHSSKKSSTTGSNSEGLGSSRSQWSRLQGYPTDRAGINLNEISGTNKRPSQDSTGQILPAGRENGIEVEVSSEAKAIRKVLQYKVSYSAADGR</sequence>
<evidence type="ECO:0000256" key="4">
    <source>
        <dbReference type="ARBA" id="ARBA00023136"/>
    </source>
</evidence>
<organism evidence="9 10">
    <name type="scientific">Neoarthrinium moseri</name>
    <dbReference type="NCBI Taxonomy" id="1658444"/>
    <lineage>
        <taxon>Eukaryota</taxon>
        <taxon>Fungi</taxon>
        <taxon>Dikarya</taxon>
        <taxon>Ascomycota</taxon>
        <taxon>Pezizomycotina</taxon>
        <taxon>Sordariomycetes</taxon>
        <taxon>Xylariomycetidae</taxon>
        <taxon>Amphisphaeriales</taxon>
        <taxon>Apiosporaceae</taxon>
        <taxon>Neoarthrinium</taxon>
    </lineage>
</organism>
<dbReference type="PANTHER" id="PTHR33048">
    <property type="entry name" value="PTH11-LIKE INTEGRAL MEMBRANE PROTEIN (AFU_ORTHOLOGUE AFUA_5G11245)"/>
    <property type="match status" value="1"/>
</dbReference>
<dbReference type="InterPro" id="IPR049326">
    <property type="entry name" value="Rhodopsin_dom_fungi"/>
</dbReference>
<keyword evidence="4 7" id="KW-0472">Membrane</keyword>
<comment type="subcellular location">
    <subcellularLocation>
        <location evidence="1">Membrane</location>
        <topology evidence="1">Multi-pass membrane protein</topology>
    </subcellularLocation>
</comment>
<feature type="compositionally biased region" description="Polar residues" evidence="6">
    <location>
        <begin position="299"/>
        <end position="310"/>
    </location>
</feature>
<evidence type="ECO:0000256" key="1">
    <source>
        <dbReference type="ARBA" id="ARBA00004141"/>
    </source>
</evidence>
<dbReference type="InterPro" id="IPR052337">
    <property type="entry name" value="SAT4-like"/>
</dbReference>
<protein>
    <recommendedName>
        <fullName evidence="8">Rhodopsin domain-containing protein</fullName>
    </recommendedName>
</protein>
<dbReference type="GO" id="GO:0016020">
    <property type="term" value="C:membrane"/>
    <property type="evidence" value="ECO:0007669"/>
    <property type="project" value="UniProtKB-SubCell"/>
</dbReference>
<evidence type="ECO:0000256" key="6">
    <source>
        <dbReference type="SAM" id="MobiDB-lite"/>
    </source>
</evidence>
<evidence type="ECO:0000256" key="5">
    <source>
        <dbReference type="ARBA" id="ARBA00038359"/>
    </source>
</evidence>
<keyword evidence="3 7" id="KW-1133">Transmembrane helix</keyword>
<feature type="transmembrane region" description="Helical" evidence="7">
    <location>
        <begin position="47"/>
        <end position="72"/>
    </location>
</feature>
<comment type="caution">
    <text evidence="9">The sequence shown here is derived from an EMBL/GenBank/DDBJ whole genome shotgun (WGS) entry which is preliminary data.</text>
</comment>
<keyword evidence="10" id="KW-1185">Reference proteome</keyword>
<feature type="transmembrane region" description="Helical" evidence="7">
    <location>
        <begin position="203"/>
        <end position="221"/>
    </location>
</feature>
<evidence type="ECO:0000256" key="2">
    <source>
        <dbReference type="ARBA" id="ARBA00022692"/>
    </source>
</evidence>
<feature type="region of interest" description="Disordered" evidence="6">
    <location>
        <begin position="283"/>
        <end position="349"/>
    </location>
</feature>
<evidence type="ECO:0000256" key="7">
    <source>
        <dbReference type="SAM" id="Phobius"/>
    </source>
</evidence>
<name>A0A9P9WYK0_9PEZI</name>
<evidence type="ECO:0000313" key="10">
    <source>
        <dbReference type="Proteomes" id="UP000829685"/>
    </source>
</evidence>
<reference evidence="9" key="1">
    <citation type="submission" date="2021-03" db="EMBL/GenBank/DDBJ databases">
        <title>Revisited historic fungal species revealed as producer of novel bioactive compounds through whole genome sequencing and comparative genomics.</title>
        <authorList>
            <person name="Vignolle G.A."/>
            <person name="Hochenegger N."/>
            <person name="Mach R.L."/>
            <person name="Mach-Aigner A.R."/>
            <person name="Javad Rahimi M."/>
            <person name="Salim K.A."/>
            <person name="Chan C.M."/>
            <person name="Lim L.B.L."/>
            <person name="Cai F."/>
            <person name="Druzhinina I.S."/>
            <person name="U'Ren J.M."/>
            <person name="Derntl C."/>
        </authorList>
    </citation>
    <scope>NUCLEOTIDE SEQUENCE</scope>
    <source>
        <strain evidence="9">TUCIM 5799</strain>
    </source>
</reference>
<accession>A0A9P9WYK0</accession>
<gene>
    <name evidence="9" type="ORF">JX265_000440</name>
</gene>
<dbReference type="EMBL" id="JAFIMR010000001">
    <property type="protein sequence ID" value="KAI1881614.1"/>
    <property type="molecule type" value="Genomic_DNA"/>
</dbReference>
<dbReference type="AlphaFoldDB" id="A0A9P9WYK0"/>
<dbReference type="Proteomes" id="UP000829685">
    <property type="component" value="Unassembled WGS sequence"/>
</dbReference>
<feature type="transmembrane region" description="Helical" evidence="7">
    <location>
        <begin position="126"/>
        <end position="146"/>
    </location>
</feature>
<feature type="transmembrane region" description="Helical" evidence="7">
    <location>
        <begin position="14"/>
        <end position="35"/>
    </location>
</feature>
<evidence type="ECO:0000256" key="3">
    <source>
        <dbReference type="ARBA" id="ARBA00022989"/>
    </source>
</evidence>
<dbReference type="PANTHER" id="PTHR33048:SF55">
    <property type="entry name" value="INTEGRAL MEMBRANE PROTEIN"/>
    <property type="match status" value="1"/>
</dbReference>
<proteinExistence type="inferred from homology"/>
<comment type="similarity">
    <text evidence="5">Belongs to the SAT4 family.</text>
</comment>
<evidence type="ECO:0000313" key="9">
    <source>
        <dbReference type="EMBL" id="KAI1881614.1"/>
    </source>
</evidence>
<evidence type="ECO:0000259" key="8">
    <source>
        <dbReference type="Pfam" id="PF20684"/>
    </source>
</evidence>